<dbReference type="InterPro" id="IPR013901">
    <property type="entry name" value="Anthrone_oxy"/>
</dbReference>
<comment type="caution">
    <text evidence="2">The sequence shown here is derived from an EMBL/GenBank/DDBJ whole genome shotgun (WGS) entry which is preliminary data.</text>
</comment>
<feature type="transmembrane region" description="Helical" evidence="1">
    <location>
        <begin position="55"/>
        <end position="74"/>
    </location>
</feature>
<evidence type="ECO:0000313" key="3">
    <source>
        <dbReference type="Proteomes" id="UP000558997"/>
    </source>
</evidence>
<gene>
    <name evidence="2" type="ORF">HDA44_001977</name>
</gene>
<dbReference type="RefSeq" id="WP_184833129.1">
    <property type="nucleotide sequence ID" value="NZ_BAAAVN010000017.1"/>
</dbReference>
<feature type="transmembrane region" description="Helical" evidence="1">
    <location>
        <begin position="129"/>
        <end position="148"/>
    </location>
</feature>
<reference evidence="2 3" key="1">
    <citation type="submission" date="2020-08" db="EMBL/GenBank/DDBJ databases">
        <title>Sequencing the genomes of 1000 actinobacteria strains.</title>
        <authorList>
            <person name="Klenk H.-P."/>
        </authorList>
    </citation>
    <scope>NUCLEOTIDE SEQUENCE [LARGE SCALE GENOMIC DNA]</scope>
    <source>
        <strain evidence="2 3">DSM 17294</strain>
    </source>
</reference>
<keyword evidence="1" id="KW-0812">Transmembrane</keyword>
<sequence length="168" mass="17896">MWSRIAGAAAVLVTGLSAGFFYTYADSVTRGLARTSDDVYVAAFQRINEEVRTPLFMVVFAAPPVLAVLAAVLMRRRPPAGWLFAVAAVVYLVGVIVVTASVNVPLNEALASDGDRAAFEGRWNSFNLVRSWASFGSFALAVVALAWPSHSSGRMKKRASVNVGAGML</sequence>
<protein>
    <submittedName>
        <fullName evidence="2">Putative membrane protein</fullName>
    </submittedName>
</protein>
<keyword evidence="1" id="KW-0472">Membrane</keyword>
<accession>A0A841DPE4</accession>
<name>A0A841DPE4_9ACTN</name>
<dbReference type="AlphaFoldDB" id="A0A841DPE4"/>
<feature type="transmembrane region" description="Helical" evidence="1">
    <location>
        <begin position="81"/>
        <end position="102"/>
    </location>
</feature>
<keyword evidence="1" id="KW-1133">Transmembrane helix</keyword>
<proteinExistence type="predicted"/>
<keyword evidence="3" id="KW-1185">Reference proteome</keyword>
<dbReference type="EMBL" id="JACHNF010000001">
    <property type="protein sequence ID" value="MBB5978636.1"/>
    <property type="molecule type" value="Genomic_DNA"/>
</dbReference>
<evidence type="ECO:0000256" key="1">
    <source>
        <dbReference type="SAM" id="Phobius"/>
    </source>
</evidence>
<organism evidence="2 3">
    <name type="scientific">Kribbella solani</name>
    <dbReference type="NCBI Taxonomy" id="236067"/>
    <lineage>
        <taxon>Bacteria</taxon>
        <taxon>Bacillati</taxon>
        <taxon>Actinomycetota</taxon>
        <taxon>Actinomycetes</taxon>
        <taxon>Propionibacteriales</taxon>
        <taxon>Kribbellaceae</taxon>
        <taxon>Kribbella</taxon>
    </lineage>
</organism>
<evidence type="ECO:0000313" key="2">
    <source>
        <dbReference type="EMBL" id="MBB5978636.1"/>
    </source>
</evidence>
<dbReference type="Proteomes" id="UP000558997">
    <property type="component" value="Unassembled WGS sequence"/>
</dbReference>
<dbReference type="Pfam" id="PF08592">
    <property type="entry name" value="Anthrone_oxy"/>
    <property type="match status" value="1"/>
</dbReference>